<protein>
    <submittedName>
        <fullName evidence="1">Uncharacterized protein</fullName>
    </submittedName>
</protein>
<dbReference type="AlphaFoldDB" id="A0AAD8BP32"/>
<keyword evidence="2" id="KW-1185">Reference proteome</keyword>
<gene>
    <name evidence="1" type="ORF">Bpfe_012569</name>
</gene>
<name>A0AAD8BP32_BIOPF</name>
<comment type="caution">
    <text evidence="1">The sequence shown here is derived from an EMBL/GenBank/DDBJ whole genome shotgun (WGS) entry which is preliminary data.</text>
</comment>
<accession>A0AAD8BP32</accession>
<dbReference type="EMBL" id="JASAOG010000051">
    <property type="protein sequence ID" value="KAK0057916.1"/>
    <property type="molecule type" value="Genomic_DNA"/>
</dbReference>
<evidence type="ECO:0000313" key="2">
    <source>
        <dbReference type="Proteomes" id="UP001233172"/>
    </source>
</evidence>
<evidence type="ECO:0000313" key="1">
    <source>
        <dbReference type="EMBL" id="KAK0057916.1"/>
    </source>
</evidence>
<dbReference type="Proteomes" id="UP001233172">
    <property type="component" value="Unassembled WGS sequence"/>
</dbReference>
<sequence>MSSHKRYPIITRPTWGASKHPNEVIRAAFAPIPPSALPDPMTIMCSENINFLTGNDIFTLLRQLSRTA</sequence>
<organism evidence="1 2">
    <name type="scientific">Biomphalaria pfeifferi</name>
    <name type="common">Bloodfluke planorb</name>
    <name type="synonym">Freshwater snail</name>
    <dbReference type="NCBI Taxonomy" id="112525"/>
    <lineage>
        <taxon>Eukaryota</taxon>
        <taxon>Metazoa</taxon>
        <taxon>Spiralia</taxon>
        <taxon>Lophotrochozoa</taxon>
        <taxon>Mollusca</taxon>
        <taxon>Gastropoda</taxon>
        <taxon>Heterobranchia</taxon>
        <taxon>Euthyneura</taxon>
        <taxon>Panpulmonata</taxon>
        <taxon>Hygrophila</taxon>
        <taxon>Lymnaeoidea</taxon>
        <taxon>Planorbidae</taxon>
        <taxon>Biomphalaria</taxon>
    </lineage>
</organism>
<reference evidence="1" key="1">
    <citation type="journal article" date="2023" name="PLoS Negl. Trop. Dis.">
        <title>A genome sequence for Biomphalaria pfeifferi, the major vector snail for the human-infecting parasite Schistosoma mansoni.</title>
        <authorList>
            <person name="Bu L."/>
            <person name="Lu L."/>
            <person name="Laidemitt M.R."/>
            <person name="Zhang S.M."/>
            <person name="Mutuku M."/>
            <person name="Mkoji G."/>
            <person name="Steinauer M."/>
            <person name="Loker E.S."/>
        </authorList>
    </citation>
    <scope>NUCLEOTIDE SEQUENCE</scope>
    <source>
        <strain evidence="1">KasaAsao</strain>
    </source>
</reference>
<reference evidence="1" key="2">
    <citation type="submission" date="2023-04" db="EMBL/GenBank/DDBJ databases">
        <authorList>
            <person name="Bu L."/>
            <person name="Lu L."/>
            <person name="Laidemitt M.R."/>
            <person name="Zhang S.M."/>
            <person name="Mutuku M."/>
            <person name="Mkoji G."/>
            <person name="Steinauer M."/>
            <person name="Loker E.S."/>
        </authorList>
    </citation>
    <scope>NUCLEOTIDE SEQUENCE</scope>
    <source>
        <strain evidence="1">KasaAsao</strain>
        <tissue evidence="1">Whole Snail</tissue>
    </source>
</reference>
<proteinExistence type="predicted"/>